<feature type="chain" id="PRO_5020861363" description="Beta-xylosidase" evidence="1">
    <location>
        <begin position="40"/>
        <end position="437"/>
    </location>
</feature>
<dbReference type="PROSITE" id="PS51318">
    <property type="entry name" value="TAT"/>
    <property type="match status" value="1"/>
</dbReference>
<keyword evidence="1" id="KW-0732">Signal</keyword>
<dbReference type="RefSeq" id="WP_136537048.1">
    <property type="nucleotide sequence ID" value="NZ_STGY01000077.1"/>
</dbReference>
<evidence type="ECO:0000256" key="1">
    <source>
        <dbReference type="SAM" id="SignalP"/>
    </source>
</evidence>
<reference evidence="2 3" key="2">
    <citation type="submission" date="2019-05" db="EMBL/GenBank/DDBJ databases">
        <title>Glycomyces buryatensis sp. nov.</title>
        <authorList>
            <person name="Nikitina E."/>
        </authorList>
    </citation>
    <scope>NUCLEOTIDE SEQUENCE [LARGE SCALE GENOMIC DNA]</scope>
    <source>
        <strain evidence="2 3">18</strain>
    </source>
</reference>
<evidence type="ECO:0000313" key="2">
    <source>
        <dbReference type="EMBL" id="THV34666.1"/>
    </source>
</evidence>
<gene>
    <name evidence="2" type="ORF">FAB82_23750</name>
</gene>
<name>A0A4V4HQP8_9ACTN</name>
<evidence type="ECO:0008006" key="4">
    <source>
        <dbReference type="Google" id="ProtNLM"/>
    </source>
</evidence>
<dbReference type="EMBL" id="STGY01000077">
    <property type="protein sequence ID" value="THV34666.1"/>
    <property type="molecule type" value="Genomic_DNA"/>
</dbReference>
<dbReference type="Proteomes" id="UP000308760">
    <property type="component" value="Unassembled WGS sequence"/>
</dbReference>
<comment type="caution">
    <text evidence="2">The sequence shown here is derived from an EMBL/GenBank/DDBJ whole genome shotgun (WGS) entry which is preliminary data.</text>
</comment>
<reference evidence="3" key="1">
    <citation type="submission" date="2019-04" db="EMBL/GenBank/DDBJ databases">
        <title>Nocardioides xinjiangensis sp. nov.</title>
        <authorList>
            <person name="Liu S."/>
        </authorList>
    </citation>
    <scope>NUCLEOTIDE SEQUENCE [LARGE SCALE GENOMIC DNA]</scope>
    <source>
        <strain evidence="3">18</strain>
    </source>
</reference>
<evidence type="ECO:0000313" key="3">
    <source>
        <dbReference type="Proteomes" id="UP000308760"/>
    </source>
</evidence>
<proteinExistence type="predicted"/>
<sequence length="437" mass="47760">MLTNPPPIRRRRRTLIALGALSAALALTATLFTAVTSQAQVETQSVLVVDAGSPIRPVSQVGNGMLYGLADAETPPLDLLLPLNLNTLRQPPPNHEHIPNGETEPVGDTLDVAGNAMAAGADITVDMADSLNGFPYDWQGWDDWLGRVDRMIADLQARPDITNVTAWEIWNEPDWTWHSSAGDFNDGWDRTYERIRASDATTPIMGPSITHYNEAWLRDFLTSAKDSGTLPQVISWHELSGWQGVEQHISDYRDLERELGIEPLPISLNEYAAPEEIDVPSTVNHYIAQFERAGVRDAQRTFWFEAGTLNGLVHDNQPTASYWMYQWYGEQSGDIVDVVPTTYNDAVASYDADAEEVSIVFAGEAGDNTVQVDGLEALGSTVTATLEYVPGSGRTTPVDGASHVWTQDFSVSGGSVSIPVDDQDHLGAYRLVINPAG</sequence>
<dbReference type="InterPro" id="IPR006311">
    <property type="entry name" value="TAT_signal"/>
</dbReference>
<organism evidence="2 3">
    <name type="scientific">Glycomyces buryatensis</name>
    <dbReference type="NCBI Taxonomy" id="2570927"/>
    <lineage>
        <taxon>Bacteria</taxon>
        <taxon>Bacillati</taxon>
        <taxon>Actinomycetota</taxon>
        <taxon>Actinomycetes</taxon>
        <taxon>Glycomycetales</taxon>
        <taxon>Glycomycetaceae</taxon>
        <taxon>Glycomyces</taxon>
    </lineage>
</organism>
<dbReference type="AlphaFoldDB" id="A0A4V4HQP8"/>
<dbReference type="InterPro" id="IPR017853">
    <property type="entry name" value="GH"/>
</dbReference>
<dbReference type="Gene3D" id="3.20.20.80">
    <property type="entry name" value="Glycosidases"/>
    <property type="match status" value="1"/>
</dbReference>
<keyword evidence="3" id="KW-1185">Reference proteome</keyword>
<feature type="signal peptide" evidence="1">
    <location>
        <begin position="1"/>
        <end position="39"/>
    </location>
</feature>
<dbReference type="OrthoDB" id="9760056at2"/>
<protein>
    <recommendedName>
        <fullName evidence="4">Beta-xylosidase</fullName>
    </recommendedName>
</protein>
<dbReference type="SUPFAM" id="SSF51445">
    <property type="entry name" value="(Trans)glycosidases"/>
    <property type="match status" value="1"/>
</dbReference>
<accession>A0A4V4HQP8</accession>